<proteinExistence type="predicted"/>
<protein>
    <submittedName>
        <fullName evidence="1">Uncharacterized protein</fullName>
    </submittedName>
</protein>
<accession>A0A7R8X208</accession>
<organism evidence="1">
    <name type="scientific">Cyprideis torosa</name>
    <dbReference type="NCBI Taxonomy" id="163714"/>
    <lineage>
        <taxon>Eukaryota</taxon>
        <taxon>Metazoa</taxon>
        <taxon>Ecdysozoa</taxon>
        <taxon>Arthropoda</taxon>
        <taxon>Crustacea</taxon>
        <taxon>Oligostraca</taxon>
        <taxon>Ostracoda</taxon>
        <taxon>Podocopa</taxon>
        <taxon>Podocopida</taxon>
        <taxon>Cytherocopina</taxon>
        <taxon>Cytheroidea</taxon>
        <taxon>Cytherideidae</taxon>
        <taxon>Cyprideis</taxon>
    </lineage>
</organism>
<dbReference type="OrthoDB" id="10255969at2759"/>
<evidence type="ECO:0000313" key="1">
    <source>
        <dbReference type="EMBL" id="CAD7238400.1"/>
    </source>
</evidence>
<name>A0A7R8X208_9CRUS</name>
<gene>
    <name evidence="1" type="ORF">CTOB1V02_LOCUS16215</name>
</gene>
<dbReference type="EMBL" id="OB700786">
    <property type="protein sequence ID" value="CAD7238400.1"/>
    <property type="molecule type" value="Genomic_DNA"/>
</dbReference>
<reference evidence="1" key="1">
    <citation type="submission" date="2020-11" db="EMBL/GenBank/DDBJ databases">
        <authorList>
            <person name="Tran Van P."/>
        </authorList>
    </citation>
    <scope>NUCLEOTIDE SEQUENCE</scope>
</reference>
<dbReference type="AlphaFoldDB" id="A0A7R8X208"/>
<feature type="non-terminal residue" evidence="1">
    <location>
        <position position="1"/>
    </location>
</feature>
<sequence>MMLCGMLWPTEAMLVPLNYISQVLPQTYATIGLRDLMSRGFGLERLSVVLALVV</sequence>